<dbReference type="KEGG" id="rei:IE4771_PB00074"/>
<evidence type="ECO:0008006" key="3">
    <source>
        <dbReference type="Google" id="ProtNLM"/>
    </source>
</evidence>
<evidence type="ECO:0000313" key="2">
    <source>
        <dbReference type="Proteomes" id="UP000027180"/>
    </source>
</evidence>
<dbReference type="Proteomes" id="UP000027180">
    <property type="component" value="Plasmid pRetIE4771b"/>
</dbReference>
<sequence>MTPTAQLNRAICVQRGYLVDEVKTLDEVLEYLESWPQERRGLAYETLYRACREAAAGRFPVSAVAENFRRFVKRHHMLAETHPTRAFTN</sequence>
<protein>
    <recommendedName>
        <fullName evidence="3">DUF982 domain-containing protein</fullName>
    </recommendedName>
</protein>
<reference evidence="1 2" key="1">
    <citation type="submission" date="2013-12" db="EMBL/GenBank/DDBJ databases">
        <title>Complete genome sequence of Rhizobium etli bv. mimosae IE4771.</title>
        <authorList>
            <person name="Bustos P."/>
            <person name="Santamaria R.I."/>
            <person name="Lozano L."/>
            <person name="Ormeno-Orrillo E."/>
            <person name="Rogel M.A."/>
            <person name="Romero D."/>
            <person name="Cevallos M.A."/>
            <person name="Martinez-Romero E."/>
            <person name="Gonzalez V."/>
        </authorList>
    </citation>
    <scope>NUCLEOTIDE SEQUENCE [LARGE SCALE GENOMIC DNA]</scope>
    <source>
        <strain evidence="1 2">IE4771</strain>
        <plasmid evidence="2">Plasmid pRetIE4771b</plasmid>
    </source>
</reference>
<dbReference type="Gene3D" id="6.10.250.730">
    <property type="match status" value="1"/>
</dbReference>
<geneLocation type="plasmid" evidence="1 2">
    <name>pRetIE4771b</name>
</geneLocation>
<gene>
    <name evidence="1" type="ORF">IE4771_PB00074</name>
</gene>
<keyword evidence="1" id="KW-0614">Plasmid</keyword>
<dbReference type="RefSeq" id="WP_010059857.1">
    <property type="nucleotide sequence ID" value="NZ_CP006988.1"/>
</dbReference>
<proteinExistence type="predicted"/>
<accession>A0A060I3S7</accession>
<evidence type="ECO:0000313" key="1">
    <source>
        <dbReference type="EMBL" id="AIC29808.1"/>
    </source>
</evidence>
<dbReference type="HOGENOM" id="CLU_134423_1_1_5"/>
<organism evidence="1 2">
    <name type="scientific">Rhizobium etli bv. mimosae str. IE4771</name>
    <dbReference type="NCBI Taxonomy" id="1432050"/>
    <lineage>
        <taxon>Bacteria</taxon>
        <taxon>Pseudomonadati</taxon>
        <taxon>Pseudomonadota</taxon>
        <taxon>Alphaproteobacteria</taxon>
        <taxon>Hyphomicrobiales</taxon>
        <taxon>Rhizobiaceae</taxon>
        <taxon>Rhizobium/Agrobacterium group</taxon>
        <taxon>Rhizobium</taxon>
    </lineage>
</organism>
<dbReference type="InterPro" id="IPR010385">
    <property type="entry name" value="DUF982"/>
</dbReference>
<dbReference type="OrthoDB" id="8388069at2"/>
<dbReference type="EMBL" id="CP006988">
    <property type="protein sequence ID" value="AIC29808.1"/>
    <property type="molecule type" value="Genomic_DNA"/>
</dbReference>
<name>A0A060I3S7_RHIET</name>
<dbReference type="Pfam" id="PF06169">
    <property type="entry name" value="DUF982"/>
    <property type="match status" value="1"/>
</dbReference>
<dbReference type="AlphaFoldDB" id="A0A060I3S7"/>